<dbReference type="InterPro" id="IPR004570">
    <property type="entry name" value="Phosphatidylglycerol_P_synth"/>
</dbReference>
<evidence type="ECO:0000256" key="11">
    <source>
        <dbReference type="RuleBase" id="RU003750"/>
    </source>
</evidence>
<dbReference type="EMBL" id="SWFS01000387">
    <property type="protein sequence ID" value="KAA8906917.1"/>
    <property type="molecule type" value="Genomic_DNA"/>
</dbReference>
<comment type="caution">
    <text evidence="13">The sequence shown here is derived from an EMBL/GenBank/DDBJ whole genome shotgun (WGS) entry which is preliminary data.</text>
</comment>
<evidence type="ECO:0000256" key="4">
    <source>
        <dbReference type="ARBA" id="ARBA00022679"/>
    </source>
</evidence>
<dbReference type="InterPro" id="IPR048254">
    <property type="entry name" value="CDP_ALCOHOL_P_TRANSF_CS"/>
</dbReference>
<dbReference type="AlphaFoldDB" id="A0A642UWQ5"/>
<dbReference type="VEuPathDB" id="FungiDB:TRICI_005036"/>
<proteinExistence type="inferred from homology"/>
<keyword evidence="14" id="KW-1185">Reference proteome</keyword>
<evidence type="ECO:0000313" key="14">
    <source>
        <dbReference type="Proteomes" id="UP000761534"/>
    </source>
</evidence>
<keyword evidence="5 12" id="KW-0812">Transmembrane</keyword>
<feature type="transmembrane region" description="Helical" evidence="12">
    <location>
        <begin position="166"/>
        <end position="186"/>
    </location>
</feature>
<evidence type="ECO:0000256" key="3">
    <source>
        <dbReference type="ARBA" id="ARBA00022516"/>
    </source>
</evidence>
<evidence type="ECO:0000313" key="13">
    <source>
        <dbReference type="EMBL" id="KAA8906917.1"/>
    </source>
</evidence>
<feature type="transmembrane region" description="Helical" evidence="12">
    <location>
        <begin position="135"/>
        <end position="154"/>
    </location>
</feature>
<accession>A0A642UWQ5</accession>
<dbReference type="InterPro" id="IPR050324">
    <property type="entry name" value="CDP-alcohol_PTase-I"/>
</dbReference>
<dbReference type="GO" id="GO:0016020">
    <property type="term" value="C:membrane"/>
    <property type="evidence" value="ECO:0007669"/>
    <property type="project" value="UniProtKB-SubCell"/>
</dbReference>
<comment type="similarity">
    <text evidence="2 11">Belongs to the CDP-alcohol phosphatidyltransferase class-I family.</text>
</comment>
<organism evidence="13 14">
    <name type="scientific">Trichomonascus ciferrii</name>
    <dbReference type="NCBI Taxonomy" id="44093"/>
    <lineage>
        <taxon>Eukaryota</taxon>
        <taxon>Fungi</taxon>
        <taxon>Dikarya</taxon>
        <taxon>Ascomycota</taxon>
        <taxon>Saccharomycotina</taxon>
        <taxon>Dipodascomycetes</taxon>
        <taxon>Dipodascales</taxon>
        <taxon>Trichomonascaceae</taxon>
        <taxon>Trichomonascus</taxon>
        <taxon>Trichomonascus ciferrii complex</taxon>
    </lineage>
</organism>
<dbReference type="GO" id="GO:0043337">
    <property type="term" value="F:cardiolipin synthase (CMP-forming)"/>
    <property type="evidence" value="ECO:0007669"/>
    <property type="project" value="TreeGrafter"/>
</dbReference>
<evidence type="ECO:0000256" key="7">
    <source>
        <dbReference type="ARBA" id="ARBA00023098"/>
    </source>
</evidence>
<evidence type="ECO:0000256" key="6">
    <source>
        <dbReference type="ARBA" id="ARBA00022989"/>
    </source>
</evidence>
<dbReference type="PANTHER" id="PTHR14269:SF60">
    <property type="entry name" value="CARDIOLIPIN SYNTHASE (CMP-FORMING)"/>
    <property type="match status" value="1"/>
</dbReference>
<evidence type="ECO:0000256" key="10">
    <source>
        <dbReference type="ARBA" id="ARBA00023264"/>
    </source>
</evidence>
<evidence type="ECO:0000256" key="8">
    <source>
        <dbReference type="ARBA" id="ARBA00023136"/>
    </source>
</evidence>
<keyword evidence="6 12" id="KW-1133">Transmembrane helix</keyword>
<dbReference type="GO" id="GO:0008444">
    <property type="term" value="F:CDP-diacylglycerol-glycerol-3-phosphate 3-phosphatidyltransferase activity"/>
    <property type="evidence" value="ECO:0007669"/>
    <property type="project" value="InterPro"/>
</dbReference>
<evidence type="ECO:0008006" key="15">
    <source>
        <dbReference type="Google" id="ProtNLM"/>
    </source>
</evidence>
<dbReference type="Gene3D" id="1.20.120.1760">
    <property type="match status" value="1"/>
</dbReference>
<feature type="transmembrane region" description="Helical" evidence="12">
    <location>
        <begin position="63"/>
        <end position="87"/>
    </location>
</feature>
<dbReference type="GO" id="GO:0032049">
    <property type="term" value="P:cardiolipin biosynthetic process"/>
    <property type="evidence" value="ECO:0007669"/>
    <property type="project" value="TreeGrafter"/>
</dbReference>
<sequence length="199" mass="21448">MLTIGRLLTAPAIGYLVVQHQTAWAFGLFALSCVTDLLDGYIARKYRLQTVVGSVLDPMADKALMMTLASCLAVSGDIPLFAAVAILGRDALLGLSALVIRYRSLPPPKTFARYWDFSLPSAEVHPTQISKYNTFLQMLYLGTSLMYPAVYASLDPQVADLASSGLTALGYIVTTTTVLSGLSYVFSTNAVKIVANKQN</sequence>
<evidence type="ECO:0000256" key="5">
    <source>
        <dbReference type="ARBA" id="ARBA00022692"/>
    </source>
</evidence>
<keyword evidence="3" id="KW-0444">Lipid biosynthesis</keyword>
<reference evidence="13" key="1">
    <citation type="journal article" date="2019" name="G3 (Bethesda)">
        <title>Genome Assemblies of Two Rare Opportunistic Yeast Pathogens: Diutina rugosa (syn. Candida rugosa) and Trichomonascus ciferrii (syn. Candida ciferrii).</title>
        <authorList>
            <person name="Mixao V."/>
            <person name="Saus E."/>
            <person name="Hansen A.P."/>
            <person name="Lass-Florl C."/>
            <person name="Gabaldon T."/>
        </authorList>
    </citation>
    <scope>NUCLEOTIDE SEQUENCE</scope>
    <source>
        <strain evidence="13">CBS 4856</strain>
    </source>
</reference>
<dbReference type="Pfam" id="PF01066">
    <property type="entry name" value="CDP-OH_P_transf"/>
    <property type="match status" value="1"/>
</dbReference>
<name>A0A642UWQ5_9ASCO</name>
<dbReference type="GO" id="GO:0005739">
    <property type="term" value="C:mitochondrion"/>
    <property type="evidence" value="ECO:0007669"/>
    <property type="project" value="TreeGrafter"/>
</dbReference>
<dbReference type="Proteomes" id="UP000761534">
    <property type="component" value="Unassembled WGS sequence"/>
</dbReference>
<dbReference type="InterPro" id="IPR000462">
    <property type="entry name" value="CDP-OH_P_trans"/>
</dbReference>
<keyword evidence="10" id="KW-1208">Phospholipid metabolism</keyword>
<keyword evidence="8 12" id="KW-0472">Membrane</keyword>
<dbReference type="PIRSF" id="PIRSF000847">
    <property type="entry name" value="Phos_ph_gly_syn"/>
    <property type="match status" value="1"/>
</dbReference>
<gene>
    <name evidence="13" type="ORF">TRICI_005036</name>
</gene>
<dbReference type="OrthoDB" id="10020554at2759"/>
<evidence type="ECO:0000256" key="2">
    <source>
        <dbReference type="ARBA" id="ARBA00010441"/>
    </source>
</evidence>
<keyword evidence="4 11" id="KW-0808">Transferase</keyword>
<dbReference type="InterPro" id="IPR043130">
    <property type="entry name" value="CDP-OH_PTrfase_TM_dom"/>
</dbReference>
<keyword evidence="9" id="KW-0594">Phospholipid biosynthesis</keyword>
<evidence type="ECO:0000256" key="12">
    <source>
        <dbReference type="SAM" id="Phobius"/>
    </source>
</evidence>
<dbReference type="PROSITE" id="PS00379">
    <property type="entry name" value="CDP_ALCOHOL_P_TRANSF"/>
    <property type="match status" value="1"/>
</dbReference>
<dbReference type="PANTHER" id="PTHR14269">
    <property type="entry name" value="CDP-DIACYLGLYCEROL--GLYCEROL-3-PHOSPHATE 3-PHOSPHATIDYLTRANSFERASE-RELATED"/>
    <property type="match status" value="1"/>
</dbReference>
<evidence type="ECO:0000256" key="1">
    <source>
        <dbReference type="ARBA" id="ARBA00004141"/>
    </source>
</evidence>
<protein>
    <recommendedName>
        <fullName evidence="15">CDP-diacylglycerol--glycerol-3-phosphate 3-phosphatidyltransferase</fullName>
    </recommendedName>
</protein>
<keyword evidence="7" id="KW-0443">Lipid metabolism</keyword>
<evidence type="ECO:0000256" key="9">
    <source>
        <dbReference type="ARBA" id="ARBA00023209"/>
    </source>
</evidence>
<comment type="subcellular location">
    <subcellularLocation>
        <location evidence="1">Membrane</location>
        <topology evidence="1">Multi-pass membrane protein</topology>
    </subcellularLocation>
</comment>
<dbReference type="PROSITE" id="PS51257">
    <property type="entry name" value="PROKAR_LIPOPROTEIN"/>
    <property type="match status" value="1"/>
</dbReference>